<organism evidence="1 2">
    <name type="scientific">Dyella soli</name>
    <dbReference type="NCBI Taxonomy" id="522319"/>
    <lineage>
        <taxon>Bacteria</taxon>
        <taxon>Pseudomonadati</taxon>
        <taxon>Pseudomonadota</taxon>
        <taxon>Gammaproteobacteria</taxon>
        <taxon>Lysobacterales</taxon>
        <taxon>Rhodanobacteraceae</taxon>
        <taxon>Dyella</taxon>
    </lineage>
</organism>
<name>A0A4R0YTR8_9GAMM</name>
<dbReference type="EMBL" id="SJTG01000001">
    <property type="protein sequence ID" value="TCI11821.1"/>
    <property type="molecule type" value="Genomic_DNA"/>
</dbReference>
<keyword evidence="2" id="KW-1185">Reference proteome</keyword>
<sequence length="73" mass="8014">MAVPSSNPSAYVDIDAPNVVARITFWNSGDYHAEVLSKGTGDNIYASLGHFESNVSLDDEFAEFFESLNQARK</sequence>
<dbReference type="InterPro" id="IPR057062">
    <property type="entry name" value="TriTu"/>
</dbReference>
<gene>
    <name evidence="1" type="ORF">EZM97_00160</name>
</gene>
<accession>A0A4R0YTR8</accession>
<proteinExistence type="predicted"/>
<comment type="caution">
    <text evidence="1">The sequence shown here is derived from an EMBL/GenBank/DDBJ whole genome shotgun (WGS) entry which is preliminary data.</text>
</comment>
<protein>
    <submittedName>
        <fullName evidence="1">Uncharacterized protein</fullName>
    </submittedName>
</protein>
<evidence type="ECO:0000313" key="1">
    <source>
        <dbReference type="EMBL" id="TCI11821.1"/>
    </source>
</evidence>
<evidence type="ECO:0000313" key="2">
    <source>
        <dbReference type="Proteomes" id="UP000291822"/>
    </source>
</evidence>
<dbReference type="Proteomes" id="UP000291822">
    <property type="component" value="Unassembled WGS sequence"/>
</dbReference>
<dbReference type="AlphaFoldDB" id="A0A4R0YTR8"/>
<reference evidence="1 2" key="1">
    <citation type="submission" date="2019-02" db="EMBL/GenBank/DDBJ databases">
        <title>Dyella amyloliquefaciens sp. nov., isolated from forest soil.</title>
        <authorList>
            <person name="Gao Z.-H."/>
            <person name="Qiu L.-H."/>
        </authorList>
    </citation>
    <scope>NUCLEOTIDE SEQUENCE [LARGE SCALE GENOMIC DNA]</scope>
    <source>
        <strain evidence="1 2">KACC 12747</strain>
    </source>
</reference>
<dbReference type="Pfam" id="PF24689">
    <property type="entry name" value="TriTu"/>
    <property type="match status" value="1"/>
</dbReference>